<feature type="region of interest" description="Disordered" evidence="1">
    <location>
        <begin position="1"/>
        <end position="75"/>
    </location>
</feature>
<feature type="compositionally biased region" description="Basic and acidic residues" evidence="1">
    <location>
        <begin position="97"/>
        <end position="119"/>
    </location>
</feature>
<evidence type="ECO:0000313" key="3">
    <source>
        <dbReference type="Proteomes" id="UP000186922"/>
    </source>
</evidence>
<dbReference type="Pfam" id="PF15228">
    <property type="entry name" value="DAP"/>
    <property type="match status" value="1"/>
</dbReference>
<sequence>MSDQQDHTDVEKELTKAGHSPAVKVGGMRVTQRGAHHPEGTSHDPENPQMPPQDTAAGDNAVHGIGGLHNQPKDLLVTGSMGVPVTAKDLGIHEEAVRHTHDKKMEHIKHDKRDNKPARESAGSIIQVDQPRNHGANH</sequence>
<feature type="region of interest" description="Disordered" evidence="1">
    <location>
        <begin position="97"/>
        <end position="138"/>
    </location>
</feature>
<keyword evidence="3" id="KW-1185">Reference proteome</keyword>
<feature type="compositionally biased region" description="Basic and acidic residues" evidence="1">
    <location>
        <begin position="1"/>
        <end position="16"/>
    </location>
</feature>
<gene>
    <name evidence="2" type="primary">RvY_14043-1</name>
    <name evidence="2" type="synonym">RvY_14043.1</name>
    <name evidence="2" type="ORF">RvY_14043</name>
</gene>
<dbReference type="InterPro" id="IPR024130">
    <property type="entry name" value="DAP1/DAPL1"/>
</dbReference>
<dbReference type="EMBL" id="BDGG01000009">
    <property type="protein sequence ID" value="GAV03649.1"/>
    <property type="molecule type" value="Genomic_DNA"/>
</dbReference>
<evidence type="ECO:0000313" key="2">
    <source>
        <dbReference type="EMBL" id="GAV03649.1"/>
    </source>
</evidence>
<dbReference type="Proteomes" id="UP000186922">
    <property type="component" value="Unassembled WGS sequence"/>
</dbReference>
<evidence type="ECO:0008006" key="4">
    <source>
        <dbReference type="Google" id="ProtNLM"/>
    </source>
</evidence>
<accession>A0A1D1VYG2</accession>
<dbReference type="OrthoDB" id="5973225at2759"/>
<reference evidence="2 3" key="1">
    <citation type="journal article" date="2016" name="Nat. Commun.">
        <title>Extremotolerant tardigrade genome and improved radiotolerance of human cultured cells by tardigrade-unique protein.</title>
        <authorList>
            <person name="Hashimoto T."/>
            <person name="Horikawa D.D."/>
            <person name="Saito Y."/>
            <person name="Kuwahara H."/>
            <person name="Kozuka-Hata H."/>
            <person name="Shin-I T."/>
            <person name="Minakuchi Y."/>
            <person name="Ohishi K."/>
            <person name="Motoyama A."/>
            <person name="Aizu T."/>
            <person name="Enomoto A."/>
            <person name="Kondo K."/>
            <person name="Tanaka S."/>
            <person name="Hara Y."/>
            <person name="Koshikawa S."/>
            <person name="Sagara H."/>
            <person name="Miura T."/>
            <person name="Yokobori S."/>
            <person name="Miyagawa K."/>
            <person name="Suzuki Y."/>
            <person name="Kubo T."/>
            <person name="Oyama M."/>
            <person name="Kohara Y."/>
            <person name="Fujiyama A."/>
            <person name="Arakawa K."/>
            <person name="Katayama T."/>
            <person name="Toyoda A."/>
            <person name="Kunieda T."/>
        </authorList>
    </citation>
    <scope>NUCLEOTIDE SEQUENCE [LARGE SCALE GENOMIC DNA]</scope>
    <source>
        <strain evidence="2 3">YOKOZUNA-1</strain>
    </source>
</reference>
<protein>
    <recommendedName>
        <fullName evidence="4">Death-associated protein 1</fullName>
    </recommendedName>
</protein>
<dbReference type="AlphaFoldDB" id="A0A1D1VYG2"/>
<feature type="compositionally biased region" description="Basic and acidic residues" evidence="1">
    <location>
        <begin position="36"/>
        <end position="46"/>
    </location>
</feature>
<organism evidence="2 3">
    <name type="scientific">Ramazzottius varieornatus</name>
    <name type="common">Water bear</name>
    <name type="synonym">Tardigrade</name>
    <dbReference type="NCBI Taxonomy" id="947166"/>
    <lineage>
        <taxon>Eukaryota</taxon>
        <taxon>Metazoa</taxon>
        <taxon>Ecdysozoa</taxon>
        <taxon>Tardigrada</taxon>
        <taxon>Eutardigrada</taxon>
        <taxon>Parachela</taxon>
        <taxon>Hypsibioidea</taxon>
        <taxon>Ramazzottiidae</taxon>
        <taxon>Ramazzottius</taxon>
    </lineage>
</organism>
<evidence type="ECO:0000256" key="1">
    <source>
        <dbReference type="SAM" id="MobiDB-lite"/>
    </source>
</evidence>
<proteinExistence type="predicted"/>
<name>A0A1D1VYG2_RAMVA</name>
<comment type="caution">
    <text evidence="2">The sequence shown here is derived from an EMBL/GenBank/DDBJ whole genome shotgun (WGS) entry which is preliminary data.</text>
</comment>